<dbReference type="AlphaFoldDB" id="A0A4P8QS85"/>
<dbReference type="Gene3D" id="3.75.10.10">
    <property type="entry name" value="L-arginine/glycine Amidinotransferase, Chain A"/>
    <property type="match status" value="1"/>
</dbReference>
<dbReference type="PANTHER" id="PTHR43224:SF1">
    <property type="entry name" value="AMIDINOTRANSFERASE"/>
    <property type="match status" value="1"/>
</dbReference>
<dbReference type="RefSeq" id="WP_137713439.1">
    <property type="nucleotide sequence ID" value="NZ_CP034035.1"/>
</dbReference>
<proteinExistence type="predicted"/>
<sequence>MQTTDTVFMVRPSSFKVNEETALTNYFQKTDYVADNIQQQALAAFDGYVDELTAAGVNVIVFDDDEANGTPDSIFPNNWITLDNQGRVIIYPMEAENRRRERRKDIIDDLAERFEVKQFYDISHFEMQNKFLEGTGSLVCDHENRIAYVCHASRSSVDVMAELQKITGYQAVWFNAYDQHNHPIYHTNVMMSVGKKYAVVCLDAITDHREAQKVKASLAASGKTVIAITHEQMKSFCANMLELKSVEGLPVFAMSAQAWDAFSAEQKAMLADYAKIVRAPIEIIETLGGGGARCMIAEIFLDKKHVNSAKSFC</sequence>
<accession>A0A4P8QS85</accession>
<dbReference type="GO" id="GO:0016740">
    <property type="term" value="F:transferase activity"/>
    <property type="evidence" value="ECO:0007669"/>
    <property type="project" value="UniProtKB-KW"/>
</dbReference>
<dbReference type="InterPro" id="IPR014541">
    <property type="entry name" value="Amdntrnsf_FN0238"/>
</dbReference>
<keyword evidence="1" id="KW-0808">Transferase</keyword>
<keyword evidence="2" id="KW-1185">Reference proteome</keyword>
<organism evidence="1 2">
    <name type="scientific">Brenneria rubrifaciens</name>
    <dbReference type="NCBI Taxonomy" id="55213"/>
    <lineage>
        <taxon>Bacteria</taxon>
        <taxon>Pseudomonadati</taxon>
        <taxon>Pseudomonadota</taxon>
        <taxon>Gammaproteobacteria</taxon>
        <taxon>Enterobacterales</taxon>
        <taxon>Pectobacteriaceae</taxon>
        <taxon>Brenneria</taxon>
    </lineage>
</organism>
<evidence type="ECO:0000313" key="2">
    <source>
        <dbReference type="Proteomes" id="UP000299580"/>
    </source>
</evidence>
<dbReference type="PANTHER" id="PTHR43224">
    <property type="entry name" value="AMIDINOTRANSFERASE"/>
    <property type="match status" value="1"/>
</dbReference>
<evidence type="ECO:0000313" key="1">
    <source>
        <dbReference type="EMBL" id="QCR08399.1"/>
    </source>
</evidence>
<protein>
    <submittedName>
        <fullName evidence="1">Amidinotransferase</fullName>
    </submittedName>
</protein>
<dbReference type="OrthoDB" id="9788268at2"/>
<dbReference type="PIRSF" id="PIRSF028188">
    <property type="entry name" value="Amdntrnsf_FN0238"/>
    <property type="match status" value="1"/>
</dbReference>
<reference evidence="1 2" key="1">
    <citation type="submission" date="2018-11" db="EMBL/GenBank/DDBJ databases">
        <title>Genome sequences of Brenneria nigrifluens and Brenneria rubrifaciens.</title>
        <authorList>
            <person name="Poret-Peterson A.T."/>
            <person name="McClean A.E."/>
            <person name="Kluepfel D.A."/>
        </authorList>
    </citation>
    <scope>NUCLEOTIDE SEQUENCE [LARGE SCALE GENOMIC DNA]</scope>
    <source>
        <strain evidence="1 2">6D370</strain>
    </source>
</reference>
<dbReference type="EMBL" id="CP034035">
    <property type="protein sequence ID" value="QCR08399.1"/>
    <property type="molecule type" value="Genomic_DNA"/>
</dbReference>
<dbReference type="NCBIfam" id="NF046062">
    <property type="entry name" value="citrull_CtlX"/>
    <property type="match status" value="1"/>
</dbReference>
<dbReference type="KEGG" id="brb:EH207_07640"/>
<dbReference type="Proteomes" id="UP000299580">
    <property type="component" value="Chromosome"/>
</dbReference>
<gene>
    <name evidence="1" type="ORF">EH207_07640</name>
</gene>
<dbReference type="Pfam" id="PF19420">
    <property type="entry name" value="DDAH_eukar"/>
    <property type="match status" value="1"/>
</dbReference>
<name>A0A4P8QS85_9GAMM</name>
<dbReference type="SUPFAM" id="SSF55909">
    <property type="entry name" value="Pentein"/>
    <property type="match status" value="1"/>
</dbReference>